<keyword evidence="4" id="KW-1185">Reference proteome</keyword>
<feature type="region of interest" description="Disordered" evidence="1">
    <location>
        <begin position="500"/>
        <end position="559"/>
    </location>
</feature>
<dbReference type="Gene3D" id="1.20.1280.50">
    <property type="match status" value="1"/>
</dbReference>
<feature type="compositionally biased region" description="Acidic residues" evidence="1">
    <location>
        <begin position="510"/>
        <end position="530"/>
    </location>
</feature>
<feature type="region of interest" description="Disordered" evidence="1">
    <location>
        <begin position="332"/>
        <end position="406"/>
    </location>
</feature>
<evidence type="ECO:0000259" key="2">
    <source>
        <dbReference type="PROSITE" id="PS50181"/>
    </source>
</evidence>
<proteinExistence type="predicted"/>
<evidence type="ECO:0000256" key="1">
    <source>
        <dbReference type="SAM" id="MobiDB-lite"/>
    </source>
</evidence>
<name>A0A2B7WLV7_9EURO</name>
<feature type="domain" description="F-box" evidence="2">
    <location>
        <begin position="1"/>
        <end position="49"/>
    </location>
</feature>
<organism evidence="3 4">
    <name type="scientific">Helicocarpus griseus UAMH5409</name>
    <dbReference type="NCBI Taxonomy" id="1447875"/>
    <lineage>
        <taxon>Eukaryota</taxon>
        <taxon>Fungi</taxon>
        <taxon>Dikarya</taxon>
        <taxon>Ascomycota</taxon>
        <taxon>Pezizomycotina</taxon>
        <taxon>Eurotiomycetes</taxon>
        <taxon>Eurotiomycetidae</taxon>
        <taxon>Onygenales</taxon>
        <taxon>Ajellomycetaceae</taxon>
        <taxon>Helicocarpus</taxon>
    </lineage>
</organism>
<feature type="compositionally biased region" description="Polar residues" evidence="1">
    <location>
        <begin position="382"/>
        <end position="394"/>
    </location>
</feature>
<reference evidence="3 4" key="1">
    <citation type="submission" date="2017-10" db="EMBL/GenBank/DDBJ databases">
        <title>Comparative genomics in systemic dimorphic fungi from Ajellomycetaceae.</title>
        <authorList>
            <person name="Munoz J.F."/>
            <person name="Mcewen J.G."/>
            <person name="Clay O.K."/>
            <person name="Cuomo C.A."/>
        </authorList>
    </citation>
    <scope>NUCLEOTIDE SEQUENCE [LARGE SCALE GENOMIC DNA]</scope>
    <source>
        <strain evidence="3 4">UAMH5409</strain>
    </source>
</reference>
<dbReference type="InterPro" id="IPR036047">
    <property type="entry name" value="F-box-like_dom_sf"/>
</dbReference>
<dbReference type="Proteomes" id="UP000223968">
    <property type="component" value="Unassembled WGS sequence"/>
</dbReference>
<sequence length="559" mass="63507">MATLDKLPLEIMLKIFSLLSYKDTVALSLQCRRLHTVSDLARRRRYRRIRVDGQYWPRAYNLLWKILKKPALGLLVEEIVSDTNRFLYGDWWFPRPGKEDEPLLNSAITKAGFDDLMAEDLLKILMVDQERVKLTLEPVPDGFQEALTAMLLVVCPNVRTLRMPNVNVKFIEELLKMARSSGSDGNQCCLQNLRYVDLLRDTSGVWYSLELYTNCGLLWDLKPIMRVPSIESVTVRGVCEDGQSIPFLAPGISNIKEIDIRYSSLQRREFWSIMRHPRGLESFKFSSGQLRDLTGDVRYHPKIFGKALLRHRSTLKVLDLDVDLVVTSWSGADYDSEDEDEDEDYDEETNDSEDSENEAGGEDYENGDDGDEGSSSDHDSATSEQRSTPSVSSRVSEDFENSRPYGETIGSLHDFVALKRLSIGVRALFGPGDQDDPEIVPFRLINSLPPNLEYLCIRGYVAGQNPSYTSQIEEFMENKDRWPASLKEVCGIGECIDGLPALKGPRNDEGTDGDEDSGDEDGEEEEEEVLPWEKGKDNWTDYNDEAPPNLQEVPWVKDE</sequence>
<dbReference type="Pfam" id="PF12937">
    <property type="entry name" value="F-box-like"/>
    <property type="match status" value="1"/>
</dbReference>
<evidence type="ECO:0000313" key="4">
    <source>
        <dbReference type="Proteomes" id="UP000223968"/>
    </source>
</evidence>
<evidence type="ECO:0000313" key="3">
    <source>
        <dbReference type="EMBL" id="PGG97510.1"/>
    </source>
</evidence>
<accession>A0A2B7WLV7</accession>
<dbReference type="PROSITE" id="PS50181">
    <property type="entry name" value="FBOX"/>
    <property type="match status" value="1"/>
</dbReference>
<comment type="caution">
    <text evidence="3">The sequence shown here is derived from an EMBL/GenBank/DDBJ whole genome shotgun (WGS) entry which is preliminary data.</text>
</comment>
<dbReference type="AlphaFoldDB" id="A0A2B7WLV7"/>
<gene>
    <name evidence="3" type="ORF">AJ79_09180</name>
</gene>
<dbReference type="STRING" id="1447875.A0A2B7WLV7"/>
<dbReference type="SUPFAM" id="SSF81383">
    <property type="entry name" value="F-box domain"/>
    <property type="match status" value="1"/>
</dbReference>
<feature type="compositionally biased region" description="Acidic residues" evidence="1">
    <location>
        <begin position="334"/>
        <end position="374"/>
    </location>
</feature>
<dbReference type="OrthoDB" id="4188116at2759"/>
<dbReference type="InterPro" id="IPR001810">
    <property type="entry name" value="F-box_dom"/>
</dbReference>
<dbReference type="EMBL" id="PDNB01000246">
    <property type="protein sequence ID" value="PGG97510.1"/>
    <property type="molecule type" value="Genomic_DNA"/>
</dbReference>
<protein>
    <recommendedName>
        <fullName evidence="2">F-box domain-containing protein</fullName>
    </recommendedName>
</protein>